<keyword evidence="10" id="KW-1185">Reference proteome</keyword>
<dbReference type="Gene3D" id="1.10.287.130">
    <property type="match status" value="1"/>
</dbReference>
<feature type="transmembrane region" description="Helical" evidence="7">
    <location>
        <begin position="9"/>
        <end position="27"/>
    </location>
</feature>
<keyword evidence="9" id="KW-0067">ATP-binding</keyword>
<dbReference type="InterPro" id="IPR036097">
    <property type="entry name" value="HisK_dim/P_sf"/>
</dbReference>
<comment type="caution">
    <text evidence="9">The sequence shown here is derived from an EMBL/GenBank/DDBJ whole genome shotgun (WGS) entry which is preliminary data.</text>
</comment>
<dbReference type="InterPro" id="IPR036890">
    <property type="entry name" value="HATPase_C_sf"/>
</dbReference>
<feature type="transmembrane region" description="Helical" evidence="7">
    <location>
        <begin position="258"/>
        <end position="279"/>
    </location>
</feature>
<gene>
    <name evidence="9" type="ORF">SNF14_00310</name>
</gene>
<dbReference type="InterPro" id="IPR003594">
    <property type="entry name" value="HATPase_dom"/>
</dbReference>
<keyword evidence="7" id="KW-0472">Membrane</keyword>
<accession>A0ABU5ELX0</accession>
<dbReference type="PRINTS" id="PR00344">
    <property type="entry name" value="BCTRLSENSOR"/>
</dbReference>
<organism evidence="9 10">
    <name type="scientific">Winogradskyella aquimaris</name>
    <dbReference type="NCBI Taxonomy" id="864074"/>
    <lineage>
        <taxon>Bacteria</taxon>
        <taxon>Pseudomonadati</taxon>
        <taxon>Bacteroidota</taxon>
        <taxon>Flavobacteriia</taxon>
        <taxon>Flavobacteriales</taxon>
        <taxon>Flavobacteriaceae</taxon>
        <taxon>Winogradskyella</taxon>
    </lineage>
</organism>
<dbReference type="Pfam" id="PF00512">
    <property type="entry name" value="HisKA"/>
    <property type="match status" value="1"/>
</dbReference>
<keyword evidence="9" id="KW-0547">Nucleotide-binding</keyword>
<evidence type="ECO:0000259" key="8">
    <source>
        <dbReference type="PROSITE" id="PS50109"/>
    </source>
</evidence>
<dbReference type="Gene3D" id="3.30.565.10">
    <property type="entry name" value="Histidine kinase-like ATPase, C-terminal domain"/>
    <property type="match status" value="1"/>
</dbReference>
<dbReference type="InterPro" id="IPR050351">
    <property type="entry name" value="BphY/WalK/GraS-like"/>
</dbReference>
<dbReference type="EC" id="2.7.13.3" evidence="2"/>
<feature type="domain" description="Histidine kinase" evidence="8">
    <location>
        <begin position="298"/>
        <end position="511"/>
    </location>
</feature>
<dbReference type="GO" id="GO:0005524">
    <property type="term" value="F:ATP binding"/>
    <property type="evidence" value="ECO:0007669"/>
    <property type="project" value="UniProtKB-KW"/>
</dbReference>
<dbReference type="SUPFAM" id="SSF55874">
    <property type="entry name" value="ATPase domain of HSP90 chaperone/DNA topoisomerase II/histidine kinase"/>
    <property type="match status" value="1"/>
</dbReference>
<evidence type="ECO:0000256" key="2">
    <source>
        <dbReference type="ARBA" id="ARBA00012438"/>
    </source>
</evidence>
<dbReference type="PANTHER" id="PTHR45453">
    <property type="entry name" value="PHOSPHATE REGULON SENSOR PROTEIN PHOR"/>
    <property type="match status" value="1"/>
</dbReference>
<evidence type="ECO:0000256" key="4">
    <source>
        <dbReference type="ARBA" id="ARBA00022679"/>
    </source>
</evidence>
<evidence type="ECO:0000313" key="10">
    <source>
        <dbReference type="Proteomes" id="UP001285855"/>
    </source>
</evidence>
<dbReference type="Proteomes" id="UP001285855">
    <property type="component" value="Unassembled WGS sequence"/>
</dbReference>
<dbReference type="SMART" id="SM00387">
    <property type="entry name" value="HATPase_c"/>
    <property type="match status" value="1"/>
</dbReference>
<dbReference type="RefSeq" id="WP_320554151.1">
    <property type="nucleotide sequence ID" value="NZ_JAXDAE010000001.1"/>
</dbReference>
<reference evidence="9 10" key="1">
    <citation type="submission" date="2023-11" db="EMBL/GenBank/DDBJ databases">
        <title>Winogradskyella pelagius sp. nov., isolated from coastal sediment.</title>
        <authorList>
            <person name="Li F."/>
        </authorList>
    </citation>
    <scope>NUCLEOTIDE SEQUENCE [LARGE SCALE GENOMIC DNA]</scope>
    <source>
        <strain evidence="9 10">KCTC 23502</strain>
    </source>
</reference>
<dbReference type="PROSITE" id="PS50109">
    <property type="entry name" value="HIS_KIN"/>
    <property type="match status" value="1"/>
</dbReference>
<dbReference type="SMART" id="SM00388">
    <property type="entry name" value="HisKA"/>
    <property type="match status" value="1"/>
</dbReference>
<dbReference type="InterPro" id="IPR005467">
    <property type="entry name" value="His_kinase_dom"/>
</dbReference>
<dbReference type="EMBL" id="JAXDAE010000001">
    <property type="protein sequence ID" value="MDY2585764.1"/>
    <property type="molecule type" value="Genomic_DNA"/>
</dbReference>
<dbReference type="CDD" id="cd00082">
    <property type="entry name" value="HisKA"/>
    <property type="match status" value="1"/>
</dbReference>
<keyword evidence="6" id="KW-0902">Two-component regulatory system</keyword>
<keyword evidence="3" id="KW-0597">Phosphoprotein</keyword>
<comment type="catalytic activity">
    <reaction evidence="1">
        <text>ATP + protein L-histidine = ADP + protein N-phospho-L-histidine.</text>
        <dbReference type="EC" id="2.7.13.3"/>
    </reaction>
</comment>
<evidence type="ECO:0000256" key="7">
    <source>
        <dbReference type="SAM" id="Phobius"/>
    </source>
</evidence>
<evidence type="ECO:0000256" key="1">
    <source>
        <dbReference type="ARBA" id="ARBA00000085"/>
    </source>
</evidence>
<dbReference type="SUPFAM" id="SSF47384">
    <property type="entry name" value="Homodimeric domain of signal transducing histidine kinase"/>
    <property type="match status" value="1"/>
</dbReference>
<protein>
    <recommendedName>
        <fullName evidence="2">histidine kinase</fullName>
        <ecNumber evidence="2">2.7.13.3</ecNumber>
    </recommendedName>
</protein>
<name>A0ABU5ELX0_9FLAO</name>
<sequence length="511" mass="57933">MNDKRYKWILYTIVTVIIVTIGIQVFWNYKNYQSNKQQLINDVQISLDKAVDDYYAALAERTTVGIFLEGDQQKDALKDGGHIQNFLKKIDQDSFGFKNLDQIDINNIEGVTVLTGSKADSMSKIIDEQIKPAKSEDFKKRLDSIKQAKNIKDISEFEILTSKIVVSISSDSLNVSEVDSLLKKEFDRKHIGINSELTFYESQVKRQVAAIKDSLQNKKTLSHKFDLKAVSNSSFLPKGSILELNYSNTTFTVLKRSLVGIVISTFLILAVISCLIYLLKIIKHQKQLAEVKNDLISNITHEFKTPIATIGVALESINNFNAIEDKAKTKNYINMSSQQLEKLNLMVEKLLETATLDSDKLELKKEPIDIVNLISDLSHRFSVQYPEKEFNTSLKVEHLEAEVDIFHFENALNNILDNAVKYGGDMISIDLIPKEKRFEILISDNGNSLSKVNKERVFEKFYRVPKGNTHDVKGFGIGLYYTKSIIEKHGGSINLDLSKNLTTFKITLPNG</sequence>
<dbReference type="Pfam" id="PF02518">
    <property type="entry name" value="HATPase_c"/>
    <property type="match status" value="1"/>
</dbReference>
<dbReference type="InterPro" id="IPR004358">
    <property type="entry name" value="Sig_transdc_His_kin-like_C"/>
</dbReference>
<evidence type="ECO:0000256" key="6">
    <source>
        <dbReference type="ARBA" id="ARBA00023012"/>
    </source>
</evidence>
<keyword evidence="4" id="KW-0808">Transferase</keyword>
<proteinExistence type="predicted"/>
<dbReference type="PANTHER" id="PTHR45453:SF1">
    <property type="entry name" value="PHOSPHATE REGULON SENSOR PROTEIN PHOR"/>
    <property type="match status" value="1"/>
</dbReference>
<dbReference type="InterPro" id="IPR003661">
    <property type="entry name" value="HisK_dim/P_dom"/>
</dbReference>
<keyword evidence="5" id="KW-0418">Kinase</keyword>
<evidence type="ECO:0000256" key="5">
    <source>
        <dbReference type="ARBA" id="ARBA00022777"/>
    </source>
</evidence>
<keyword evidence="7" id="KW-1133">Transmembrane helix</keyword>
<keyword evidence="7" id="KW-0812">Transmembrane</keyword>
<evidence type="ECO:0000256" key="3">
    <source>
        <dbReference type="ARBA" id="ARBA00022553"/>
    </source>
</evidence>
<evidence type="ECO:0000313" key="9">
    <source>
        <dbReference type="EMBL" id="MDY2585764.1"/>
    </source>
</evidence>
<dbReference type="CDD" id="cd00075">
    <property type="entry name" value="HATPase"/>
    <property type="match status" value="1"/>
</dbReference>